<name>M5S4Q8_9BACT</name>
<dbReference type="Proteomes" id="UP000011991">
    <property type="component" value="Unassembled WGS sequence"/>
</dbReference>
<evidence type="ECO:0000313" key="1">
    <source>
        <dbReference type="EMBL" id="EMI22627.1"/>
    </source>
</evidence>
<gene>
    <name evidence="1" type="ORF">RMSM_00444</name>
</gene>
<dbReference type="PATRIC" id="fig|1265738.3.peg.452"/>
<keyword evidence="2" id="KW-1185">Reference proteome</keyword>
<proteinExistence type="predicted"/>
<sequence length="95" mass="10750">MIEGIEEYHTAFARSVVDSMPAGWVSVTVESFFFGGCTEAEAEYIDAQGRAVGVQIPDDFDDLMFELREKFRSLGKRVWGRSLYRLDASGEFNLK</sequence>
<comment type="caution">
    <text evidence="1">The sequence shown here is derived from an EMBL/GenBank/DDBJ whole genome shotgun (WGS) entry which is preliminary data.</text>
</comment>
<accession>M5S4Q8</accession>
<protein>
    <submittedName>
        <fullName evidence="1">Uncharacterized protein</fullName>
    </submittedName>
</protein>
<evidence type="ECO:0000313" key="2">
    <source>
        <dbReference type="Proteomes" id="UP000011991"/>
    </source>
</evidence>
<dbReference type="AlphaFoldDB" id="M5S4Q8"/>
<reference evidence="1 2" key="1">
    <citation type="journal article" date="2013" name="Mar. Genomics">
        <title>Expression of sulfatases in Rhodopirellula baltica and the diversity of sulfatases in the genus Rhodopirellula.</title>
        <authorList>
            <person name="Wegner C.E."/>
            <person name="Richter-Heitmann T."/>
            <person name="Klindworth A."/>
            <person name="Klockow C."/>
            <person name="Richter M."/>
            <person name="Achstetter T."/>
            <person name="Glockner F.O."/>
            <person name="Harder J."/>
        </authorList>
    </citation>
    <scope>NUCLEOTIDE SEQUENCE [LARGE SCALE GENOMIC DNA]</scope>
    <source>
        <strain evidence="1 2">SM1</strain>
    </source>
</reference>
<dbReference type="InterPro" id="IPR036170">
    <property type="entry name" value="YezG-like_sf"/>
</dbReference>
<dbReference type="EMBL" id="ANOG01000065">
    <property type="protein sequence ID" value="EMI22627.1"/>
    <property type="molecule type" value="Genomic_DNA"/>
</dbReference>
<organism evidence="1 2">
    <name type="scientific">Rhodopirellula maiorica SM1</name>
    <dbReference type="NCBI Taxonomy" id="1265738"/>
    <lineage>
        <taxon>Bacteria</taxon>
        <taxon>Pseudomonadati</taxon>
        <taxon>Planctomycetota</taxon>
        <taxon>Planctomycetia</taxon>
        <taxon>Pirellulales</taxon>
        <taxon>Pirellulaceae</taxon>
        <taxon>Novipirellula</taxon>
    </lineage>
</organism>
<dbReference type="SUPFAM" id="SSF160424">
    <property type="entry name" value="BH3703-like"/>
    <property type="match status" value="1"/>
</dbReference>